<reference evidence="6" key="1">
    <citation type="submission" date="2021-02" db="EMBL/GenBank/DDBJ databases">
        <title>Neisseriaceae sp. 26B isolated from the cloaca of a Common Toad-headed Turtle (Mesoclemmys nasuta).</title>
        <authorList>
            <person name="Spergser J."/>
            <person name="Busse H.-J."/>
        </authorList>
    </citation>
    <scope>NUCLEOTIDE SEQUENCE</scope>
    <source>
        <strain evidence="6">26B</strain>
    </source>
</reference>
<accession>A0A892ZCW9</accession>
<dbReference type="Pfam" id="PF03937">
    <property type="entry name" value="Sdh5"/>
    <property type="match status" value="1"/>
</dbReference>
<dbReference type="AlphaFoldDB" id="A0A892ZCW9"/>
<evidence type="ECO:0000256" key="1">
    <source>
        <dbReference type="ARBA" id="ARBA00004496"/>
    </source>
</evidence>
<dbReference type="InterPro" id="IPR005631">
    <property type="entry name" value="SDH"/>
</dbReference>
<organism evidence="6 7">
    <name type="scientific">Paralysiella testudinis</name>
    <dbReference type="NCBI Taxonomy" id="2809020"/>
    <lineage>
        <taxon>Bacteria</taxon>
        <taxon>Pseudomonadati</taxon>
        <taxon>Pseudomonadota</taxon>
        <taxon>Betaproteobacteria</taxon>
        <taxon>Neisseriales</taxon>
        <taxon>Neisseriaceae</taxon>
        <taxon>Paralysiella</taxon>
    </lineage>
</organism>
<evidence type="ECO:0000313" key="7">
    <source>
        <dbReference type="Proteomes" id="UP000653156"/>
    </source>
</evidence>
<dbReference type="PANTHER" id="PTHR39585:SF1">
    <property type="entry name" value="FAD ASSEMBLY FACTOR SDHE"/>
    <property type="match status" value="1"/>
</dbReference>
<gene>
    <name evidence="6" type="ORF">JQU52_08430</name>
</gene>
<dbReference type="Proteomes" id="UP000653156">
    <property type="component" value="Chromosome"/>
</dbReference>
<dbReference type="KEGG" id="ptes:JQU52_08430"/>
<evidence type="ECO:0000256" key="5">
    <source>
        <dbReference type="ARBA" id="ARBA00023186"/>
    </source>
</evidence>
<dbReference type="InterPro" id="IPR050531">
    <property type="entry name" value="SdhE_FAD_assembly_factor"/>
</dbReference>
<sequence>MRFDDAARRRIRWLTRRGLLELDIVLGRFMAQEFDSLSDDELAVLVQILDLPDQEFLALVNQKESTNNPAFIPLLHKIRQAKP</sequence>
<keyword evidence="4" id="KW-0963">Cytoplasm</keyword>
<evidence type="ECO:0000256" key="4">
    <source>
        <dbReference type="ARBA" id="ARBA00022490"/>
    </source>
</evidence>
<comment type="similarity">
    <text evidence="2">Belongs to the SdhE FAD assembly factor family.</text>
</comment>
<keyword evidence="7" id="KW-1185">Reference proteome</keyword>
<dbReference type="InterPro" id="IPR036714">
    <property type="entry name" value="SDH_sf"/>
</dbReference>
<dbReference type="Gene3D" id="1.10.150.250">
    <property type="entry name" value="Flavinator of succinate dehydrogenase"/>
    <property type="match status" value="1"/>
</dbReference>
<dbReference type="EMBL" id="CP069798">
    <property type="protein sequence ID" value="QRQ80782.1"/>
    <property type="molecule type" value="Genomic_DNA"/>
</dbReference>
<evidence type="ECO:0000256" key="2">
    <source>
        <dbReference type="ARBA" id="ARBA00008571"/>
    </source>
</evidence>
<dbReference type="GO" id="GO:0005737">
    <property type="term" value="C:cytoplasm"/>
    <property type="evidence" value="ECO:0007669"/>
    <property type="project" value="UniProtKB-SubCell"/>
</dbReference>
<proteinExistence type="inferred from homology"/>
<keyword evidence="5" id="KW-0143">Chaperone</keyword>
<name>A0A892ZCW9_9NEIS</name>
<protein>
    <recommendedName>
        <fullName evidence="3">FAD assembly factor SdhE</fullName>
    </recommendedName>
</protein>
<evidence type="ECO:0000256" key="3">
    <source>
        <dbReference type="ARBA" id="ARBA00019418"/>
    </source>
</evidence>
<evidence type="ECO:0000313" key="6">
    <source>
        <dbReference type="EMBL" id="QRQ80782.1"/>
    </source>
</evidence>
<dbReference type="RefSeq" id="WP_230338068.1">
    <property type="nucleotide sequence ID" value="NZ_CP069798.1"/>
</dbReference>
<comment type="subcellular location">
    <subcellularLocation>
        <location evidence="1">Cytoplasm</location>
    </subcellularLocation>
</comment>
<dbReference type="PANTHER" id="PTHR39585">
    <property type="entry name" value="FAD ASSEMBLY FACTOR SDHE"/>
    <property type="match status" value="1"/>
</dbReference>
<dbReference type="SUPFAM" id="SSF109910">
    <property type="entry name" value="YgfY-like"/>
    <property type="match status" value="1"/>
</dbReference>